<gene>
    <name evidence="11" type="ORF">I5803_10340</name>
</gene>
<dbReference type="InterPro" id="IPR005467">
    <property type="entry name" value="His_kinase_dom"/>
</dbReference>
<feature type="coiled-coil region" evidence="8">
    <location>
        <begin position="155"/>
        <end position="200"/>
    </location>
</feature>
<keyword evidence="6" id="KW-0418">Kinase</keyword>
<evidence type="ECO:0000259" key="10">
    <source>
        <dbReference type="PROSITE" id="PS50110"/>
    </source>
</evidence>
<keyword evidence="4 7" id="KW-0597">Phosphoprotein</keyword>
<dbReference type="GO" id="GO:0005886">
    <property type="term" value="C:plasma membrane"/>
    <property type="evidence" value="ECO:0007669"/>
    <property type="project" value="UniProtKB-SubCell"/>
</dbReference>
<dbReference type="InterPro" id="IPR004358">
    <property type="entry name" value="Sig_transdc_His_kin-like_C"/>
</dbReference>
<reference evidence="11" key="1">
    <citation type="submission" date="2020-11" db="EMBL/GenBank/DDBJ databases">
        <title>Bacterial whole genome sequence for Caenimonas sp. DR4.4.</title>
        <authorList>
            <person name="Le V."/>
            <person name="Ko S.-R."/>
            <person name="Ahn C.-Y."/>
            <person name="Oh H.-M."/>
        </authorList>
    </citation>
    <scope>NUCLEOTIDE SEQUENCE</scope>
    <source>
        <strain evidence="11">DR4.4</strain>
    </source>
</reference>
<feature type="domain" description="Response regulatory" evidence="10">
    <location>
        <begin position="443"/>
        <end position="559"/>
    </location>
</feature>
<dbReference type="Pfam" id="PF02518">
    <property type="entry name" value="HATPase_c"/>
    <property type="match status" value="1"/>
</dbReference>
<dbReference type="PROSITE" id="PS50109">
    <property type="entry name" value="HIS_KIN"/>
    <property type="match status" value="1"/>
</dbReference>
<dbReference type="CDD" id="cd16922">
    <property type="entry name" value="HATPase_EvgS-ArcB-TorS-like"/>
    <property type="match status" value="1"/>
</dbReference>
<dbReference type="CDD" id="cd00082">
    <property type="entry name" value="HisKA"/>
    <property type="match status" value="1"/>
</dbReference>
<proteinExistence type="predicted"/>
<evidence type="ECO:0000256" key="5">
    <source>
        <dbReference type="ARBA" id="ARBA00022679"/>
    </source>
</evidence>
<dbReference type="PANTHER" id="PTHR43547:SF2">
    <property type="entry name" value="HYBRID SIGNAL TRANSDUCTION HISTIDINE KINASE C"/>
    <property type="match status" value="1"/>
</dbReference>
<dbReference type="SUPFAM" id="SSF52172">
    <property type="entry name" value="CheY-like"/>
    <property type="match status" value="2"/>
</dbReference>
<dbReference type="SMART" id="SM00448">
    <property type="entry name" value="REC"/>
    <property type="match status" value="2"/>
</dbReference>
<dbReference type="InterPro" id="IPR036890">
    <property type="entry name" value="HATPase_C_sf"/>
</dbReference>
<dbReference type="FunFam" id="3.30.565.10:FF:000006">
    <property type="entry name" value="Sensor histidine kinase WalK"/>
    <property type="match status" value="1"/>
</dbReference>
<dbReference type="PROSITE" id="PS50110">
    <property type="entry name" value="RESPONSE_REGULATORY"/>
    <property type="match status" value="2"/>
</dbReference>
<evidence type="ECO:0000256" key="1">
    <source>
        <dbReference type="ARBA" id="ARBA00000085"/>
    </source>
</evidence>
<evidence type="ECO:0000313" key="11">
    <source>
        <dbReference type="EMBL" id="MBG9388420.1"/>
    </source>
</evidence>
<organism evidence="11 12">
    <name type="scientific">Caenimonas aquaedulcis</name>
    <dbReference type="NCBI Taxonomy" id="2793270"/>
    <lineage>
        <taxon>Bacteria</taxon>
        <taxon>Pseudomonadati</taxon>
        <taxon>Pseudomonadota</taxon>
        <taxon>Betaproteobacteria</taxon>
        <taxon>Burkholderiales</taxon>
        <taxon>Comamonadaceae</taxon>
        <taxon>Caenimonas</taxon>
    </lineage>
</organism>
<keyword evidence="12" id="KW-1185">Reference proteome</keyword>
<evidence type="ECO:0000313" key="12">
    <source>
        <dbReference type="Proteomes" id="UP000651050"/>
    </source>
</evidence>
<feature type="modified residue" description="4-aspartylphosphate" evidence="7">
    <location>
        <position position="64"/>
    </location>
</feature>
<keyword evidence="8" id="KW-0175">Coiled coil</keyword>
<protein>
    <recommendedName>
        <fullName evidence="3">histidine kinase</fullName>
        <ecNumber evidence="3">2.7.13.3</ecNumber>
    </recommendedName>
</protein>
<dbReference type="RefSeq" id="WP_196986283.1">
    <property type="nucleotide sequence ID" value="NZ_JADWYS010000001.1"/>
</dbReference>
<keyword evidence="5" id="KW-0808">Transferase</keyword>
<comment type="catalytic activity">
    <reaction evidence="1">
        <text>ATP + protein L-histidine = ADP + protein N-phospho-L-histidine.</text>
        <dbReference type="EC" id="2.7.13.3"/>
    </reaction>
</comment>
<dbReference type="SUPFAM" id="SSF47384">
    <property type="entry name" value="Homodimeric domain of signal transducing histidine kinase"/>
    <property type="match status" value="1"/>
</dbReference>
<comment type="caution">
    <text evidence="11">The sequence shown here is derived from an EMBL/GenBank/DDBJ whole genome shotgun (WGS) entry which is preliminary data.</text>
</comment>
<evidence type="ECO:0000256" key="2">
    <source>
        <dbReference type="ARBA" id="ARBA00004429"/>
    </source>
</evidence>
<dbReference type="EC" id="2.7.13.3" evidence="3"/>
<dbReference type="SMART" id="SM00387">
    <property type="entry name" value="HATPase_c"/>
    <property type="match status" value="1"/>
</dbReference>
<sequence>MNPTEGVPAILEQTNILIVDDEPKNLVVLETVLDDPSYRLIRAGSGDEALMRLVQHEFAVLVLDVRMPGMNGFELAMMVKQRKKTASVPIIFLTAYYNEDQHILEGYGSGAVDYLHKPINASVLRSKVAVFAELYRRGRALEVANRALTLEVSERRRAQERLSELNESLDRRVQERTEALEKSESQLRDADRRKDEFLATLAHELRNPLAPVRTAAQLLQMPRLEPERIAWSADLIDRQVTVMSRLIDDLMDVSRINQGKIDLKRRKVRLADLLRDALEIARPLIDESGHEFHMVPTPEDMELDADPMRLSQAIMNLLNNAAKYTERGGRIEVAAVRRANNAVITVRDNGIGIPPERLDSVFEMFSQVDTALTRSRGGLGIGLALSRRLIEMHGGTLIASSGGPGEGSTFTATLPLLAQEAEAAPPPEKRTAAQLEAAAAPMKVLIADDNVDAADTLAMLIEMLGHDVRHVNDGEAAVDAAAKFEPRVALIDLGMPKLNGYEVCKQIRQLPNGKDVIVVAVTGWGQPDDRRRSAEAGFDRHLVKPVDPSALTQLLGELAQAQRNG</sequence>
<dbReference type="Gene3D" id="3.30.565.10">
    <property type="entry name" value="Histidine kinase-like ATPase, C-terminal domain"/>
    <property type="match status" value="1"/>
</dbReference>
<feature type="domain" description="Response regulatory" evidence="10">
    <location>
        <begin position="15"/>
        <end position="132"/>
    </location>
</feature>
<dbReference type="InterPro" id="IPR003594">
    <property type="entry name" value="HATPase_dom"/>
</dbReference>
<evidence type="ECO:0000256" key="4">
    <source>
        <dbReference type="ARBA" id="ARBA00022553"/>
    </source>
</evidence>
<dbReference type="PANTHER" id="PTHR43547">
    <property type="entry name" value="TWO-COMPONENT HISTIDINE KINASE"/>
    <property type="match status" value="1"/>
</dbReference>
<dbReference type="InterPro" id="IPR001789">
    <property type="entry name" value="Sig_transdc_resp-reg_receiver"/>
</dbReference>
<dbReference type="PRINTS" id="PR00344">
    <property type="entry name" value="BCTRLSENSOR"/>
</dbReference>
<dbReference type="InterPro" id="IPR036097">
    <property type="entry name" value="HisK_dim/P_sf"/>
</dbReference>
<dbReference type="Pfam" id="PF00072">
    <property type="entry name" value="Response_reg"/>
    <property type="match status" value="2"/>
</dbReference>
<feature type="domain" description="Histidine kinase" evidence="9">
    <location>
        <begin position="200"/>
        <end position="418"/>
    </location>
</feature>
<evidence type="ECO:0000256" key="7">
    <source>
        <dbReference type="PROSITE-ProRule" id="PRU00169"/>
    </source>
</evidence>
<dbReference type="InterPro" id="IPR003661">
    <property type="entry name" value="HisK_dim/P_dom"/>
</dbReference>
<accession>A0A931H4E5</accession>
<dbReference type="SMART" id="SM00388">
    <property type="entry name" value="HisKA"/>
    <property type="match status" value="1"/>
</dbReference>
<dbReference type="InterPro" id="IPR011006">
    <property type="entry name" value="CheY-like_superfamily"/>
</dbReference>
<dbReference type="Gene3D" id="1.10.287.130">
    <property type="match status" value="1"/>
</dbReference>
<dbReference type="Proteomes" id="UP000651050">
    <property type="component" value="Unassembled WGS sequence"/>
</dbReference>
<evidence type="ECO:0000256" key="6">
    <source>
        <dbReference type="ARBA" id="ARBA00022777"/>
    </source>
</evidence>
<evidence type="ECO:0000256" key="3">
    <source>
        <dbReference type="ARBA" id="ARBA00012438"/>
    </source>
</evidence>
<dbReference type="EMBL" id="JADWYS010000001">
    <property type="protein sequence ID" value="MBG9388420.1"/>
    <property type="molecule type" value="Genomic_DNA"/>
</dbReference>
<dbReference type="SUPFAM" id="SSF55874">
    <property type="entry name" value="ATPase domain of HSP90 chaperone/DNA topoisomerase II/histidine kinase"/>
    <property type="match status" value="1"/>
</dbReference>
<dbReference type="CDD" id="cd17580">
    <property type="entry name" value="REC_2_DhkD-like"/>
    <property type="match status" value="1"/>
</dbReference>
<dbReference type="Pfam" id="PF00512">
    <property type="entry name" value="HisKA"/>
    <property type="match status" value="1"/>
</dbReference>
<evidence type="ECO:0000259" key="9">
    <source>
        <dbReference type="PROSITE" id="PS50109"/>
    </source>
</evidence>
<feature type="modified residue" description="4-aspartylphosphate" evidence="7">
    <location>
        <position position="492"/>
    </location>
</feature>
<evidence type="ECO:0000256" key="8">
    <source>
        <dbReference type="SAM" id="Coils"/>
    </source>
</evidence>
<name>A0A931H4E5_9BURK</name>
<comment type="subcellular location">
    <subcellularLocation>
        <location evidence="2">Cell inner membrane</location>
        <topology evidence="2">Multi-pass membrane protein</topology>
    </subcellularLocation>
</comment>
<dbReference type="AlphaFoldDB" id="A0A931H4E5"/>
<dbReference type="GO" id="GO:0000155">
    <property type="term" value="F:phosphorelay sensor kinase activity"/>
    <property type="evidence" value="ECO:0007669"/>
    <property type="project" value="InterPro"/>
</dbReference>
<dbReference type="Gene3D" id="3.40.50.2300">
    <property type="match status" value="2"/>
</dbReference>